<dbReference type="OrthoDB" id="3770443at2759"/>
<evidence type="ECO:0000313" key="5">
    <source>
        <dbReference type="Proteomes" id="UP000799764"/>
    </source>
</evidence>
<feature type="signal peptide" evidence="3">
    <location>
        <begin position="1"/>
        <end position="20"/>
    </location>
</feature>
<keyword evidence="2" id="KW-0812">Transmembrane</keyword>
<sequence>MRQLLIVSFLVTSFLPQAFSQFTPLSLFERKPPQGCQYPPLSDGTYIYFTNQSNPLLHYSIYTPWTRFYPDALRADLVEQGFQLSVQHGKNESDGCGWETIDIVKKHGWHRGDVSFRPLPKVGVKTTKALDKPSPNNMTVSLLSSANPPATGNASIEQQTSMVVHLVNHTRRADSSQKVHLGPELRPTNETINRIHSVLASNSPEADILFMMIEITFPILGVIAFLTFVLLLMRRITNKLYPNTKEDSEAGDIELSSRRSTSAQSDKTLVNPRKLSQPRSPHADDRFPDTKNGGVFAWRLAMEKPKQARQSPSLKAKNQYPHANTGGFFGLSVEQPPRRESSSIYSRSMDGVTLYPESNMASWGSR</sequence>
<proteinExistence type="predicted"/>
<keyword evidence="2" id="KW-0472">Membrane</keyword>
<evidence type="ECO:0000256" key="3">
    <source>
        <dbReference type="SAM" id="SignalP"/>
    </source>
</evidence>
<feature type="transmembrane region" description="Helical" evidence="2">
    <location>
        <begin position="208"/>
        <end position="232"/>
    </location>
</feature>
<keyword evidence="5" id="KW-1185">Reference proteome</keyword>
<evidence type="ECO:0000313" key="4">
    <source>
        <dbReference type="EMBL" id="KAF2446234.1"/>
    </source>
</evidence>
<evidence type="ECO:0000256" key="1">
    <source>
        <dbReference type="SAM" id="MobiDB-lite"/>
    </source>
</evidence>
<keyword evidence="3" id="KW-0732">Signal</keyword>
<feature type="region of interest" description="Disordered" evidence="1">
    <location>
        <begin position="305"/>
        <end position="346"/>
    </location>
</feature>
<feature type="compositionally biased region" description="Polar residues" evidence="1">
    <location>
        <begin position="258"/>
        <end position="268"/>
    </location>
</feature>
<protein>
    <submittedName>
        <fullName evidence="4">Uncharacterized protein</fullName>
    </submittedName>
</protein>
<name>A0A9P4PNP9_9PLEO</name>
<organism evidence="4 5">
    <name type="scientific">Karstenula rhodostoma CBS 690.94</name>
    <dbReference type="NCBI Taxonomy" id="1392251"/>
    <lineage>
        <taxon>Eukaryota</taxon>
        <taxon>Fungi</taxon>
        <taxon>Dikarya</taxon>
        <taxon>Ascomycota</taxon>
        <taxon>Pezizomycotina</taxon>
        <taxon>Dothideomycetes</taxon>
        <taxon>Pleosporomycetidae</taxon>
        <taxon>Pleosporales</taxon>
        <taxon>Massarineae</taxon>
        <taxon>Didymosphaeriaceae</taxon>
        <taxon>Karstenula</taxon>
    </lineage>
</organism>
<accession>A0A9P4PNP9</accession>
<dbReference type="AlphaFoldDB" id="A0A9P4PNP9"/>
<feature type="region of interest" description="Disordered" evidence="1">
    <location>
        <begin position="243"/>
        <end position="290"/>
    </location>
</feature>
<reference evidence="4" key="1">
    <citation type="journal article" date="2020" name="Stud. Mycol.">
        <title>101 Dothideomycetes genomes: a test case for predicting lifestyles and emergence of pathogens.</title>
        <authorList>
            <person name="Haridas S."/>
            <person name="Albert R."/>
            <person name="Binder M."/>
            <person name="Bloem J."/>
            <person name="Labutti K."/>
            <person name="Salamov A."/>
            <person name="Andreopoulos B."/>
            <person name="Baker S."/>
            <person name="Barry K."/>
            <person name="Bills G."/>
            <person name="Bluhm B."/>
            <person name="Cannon C."/>
            <person name="Castanera R."/>
            <person name="Culley D."/>
            <person name="Daum C."/>
            <person name="Ezra D."/>
            <person name="Gonzalez J."/>
            <person name="Henrissat B."/>
            <person name="Kuo A."/>
            <person name="Liang C."/>
            <person name="Lipzen A."/>
            <person name="Lutzoni F."/>
            <person name="Magnuson J."/>
            <person name="Mondo S."/>
            <person name="Nolan M."/>
            <person name="Ohm R."/>
            <person name="Pangilinan J."/>
            <person name="Park H.-J."/>
            <person name="Ramirez L."/>
            <person name="Alfaro M."/>
            <person name="Sun H."/>
            <person name="Tritt A."/>
            <person name="Yoshinaga Y."/>
            <person name="Zwiers L.-H."/>
            <person name="Turgeon B."/>
            <person name="Goodwin S."/>
            <person name="Spatafora J."/>
            <person name="Crous P."/>
            <person name="Grigoriev I."/>
        </authorList>
    </citation>
    <scope>NUCLEOTIDE SEQUENCE</scope>
    <source>
        <strain evidence="4">CBS 690.94</strain>
    </source>
</reference>
<dbReference type="Proteomes" id="UP000799764">
    <property type="component" value="Unassembled WGS sequence"/>
</dbReference>
<evidence type="ECO:0000256" key="2">
    <source>
        <dbReference type="SAM" id="Phobius"/>
    </source>
</evidence>
<comment type="caution">
    <text evidence="4">The sequence shown here is derived from an EMBL/GenBank/DDBJ whole genome shotgun (WGS) entry which is preliminary data.</text>
</comment>
<gene>
    <name evidence="4" type="ORF">P171DRAFT_483597</name>
</gene>
<feature type="chain" id="PRO_5040437797" evidence="3">
    <location>
        <begin position="21"/>
        <end position="366"/>
    </location>
</feature>
<dbReference type="EMBL" id="MU001498">
    <property type="protein sequence ID" value="KAF2446234.1"/>
    <property type="molecule type" value="Genomic_DNA"/>
</dbReference>
<keyword evidence="2" id="KW-1133">Transmembrane helix</keyword>